<dbReference type="EMBL" id="AMEZ01000053">
    <property type="protein sequence ID" value="EKY26580.1"/>
    <property type="molecule type" value="Genomic_DNA"/>
</dbReference>
<dbReference type="STRING" id="545697.HMPREF0216_01765"/>
<dbReference type="RefSeq" id="WP_005213414.1">
    <property type="nucleotide sequence ID" value="NZ_KB291645.1"/>
</dbReference>
<organism evidence="1 2">
    <name type="scientific">Clostridium celatum DSM 1785</name>
    <dbReference type="NCBI Taxonomy" id="545697"/>
    <lineage>
        <taxon>Bacteria</taxon>
        <taxon>Bacillati</taxon>
        <taxon>Bacillota</taxon>
        <taxon>Clostridia</taxon>
        <taxon>Eubacteriales</taxon>
        <taxon>Clostridiaceae</taxon>
        <taxon>Clostridium</taxon>
    </lineage>
</organism>
<dbReference type="HOGENOM" id="CLU_2732863_0_0_9"/>
<proteinExistence type="predicted"/>
<name>L1QFV8_9CLOT</name>
<accession>L1QFV8</accession>
<comment type="caution">
    <text evidence="1">The sequence shown here is derived from an EMBL/GenBank/DDBJ whole genome shotgun (WGS) entry which is preliminary data.</text>
</comment>
<sequence length="71" mass="8248">MELRYHIDALGLSVSCNKIELVKTEDKFLGNYLALIEDDIVKARIYLNESSLVLSDFNKKIATKYYYVVKK</sequence>
<dbReference type="AlphaFoldDB" id="L1QFV8"/>
<dbReference type="PATRIC" id="fig|545697.3.peg.1736"/>
<gene>
    <name evidence="1" type="ORF">HMPREF0216_01765</name>
</gene>
<protein>
    <submittedName>
        <fullName evidence="1">Uncharacterized protein</fullName>
    </submittedName>
</protein>
<keyword evidence="2" id="KW-1185">Reference proteome</keyword>
<evidence type="ECO:0000313" key="2">
    <source>
        <dbReference type="Proteomes" id="UP000010420"/>
    </source>
</evidence>
<dbReference type="Proteomes" id="UP000010420">
    <property type="component" value="Unassembled WGS sequence"/>
</dbReference>
<evidence type="ECO:0000313" key="1">
    <source>
        <dbReference type="EMBL" id="EKY26580.1"/>
    </source>
</evidence>
<reference evidence="1 2" key="1">
    <citation type="submission" date="2012-05" db="EMBL/GenBank/DDBJ databases">
        <authorList>
            <person name="Weinstock G."/>
            <person name="Sodergren E."/>
            <person name="Lobos E.A."/>
            <person name="Fulton L."/>
            <person name="Fulton R."/>
            <person name="Courtney L."/>
            <person name="Fronick C."/>
            <person name="O'Laughlin M."/>
            <person name="Godfrey J."/>
            <person name="Wilson R.M."/>
            <person name="Miner T."/>
            <person name="Farmer C."/>
            <person name="Delehaunty K."/>
            <person name="Cordes M."/>
            <person name="Minx P."/>
            <person name="Tomlinson C."/>
            <person name="Chen J."/>
            <person name="Wollam A."/>
            <person name="Pepin K.H."/>
            <person name="Bhonagiri V."/>
            <person name="Zhang X."/>
            <person name="Suruliraj S."/>
            <person name="Warren W."/>
            <person name="Mitreva M."/>
            <person name="Mardis E.R."/>
            <person name="Wilson R.K."/>
        </authorList>
    </citation>
    <scope>NUCLEOTIDE SEQUENCE [LARGE SCALE GENOMIC DNA]</scope>
    <source>
        <strain evidence="1 2">DSM 1785</strain>
    </source>
</reference>